<dbReference type="EMBL" id="VXMH01000037">
    <property type="protein sequence ID" value="MYC94967.1"/>
    <property type="molecule type" value="Genomic_DNA"/>
</dbReference>
<dbReference type="InterPro" id="IPR035906">
    <property type="entry name" value="MetI-like_sf"/>
</dbReference>
<comment type="caution">
    <text evidence="13">The sequence shown here is derived from an EMBL/GenBank/DDBJ whole genome shotgun (WGS) entry which is preliminary data.</text>
</comment>
<proteinExistence type="inferred from homology"/>
<dbReference type="PANTHER" id="PTHR43386">
    <property type="entry name" value="OLIGOPEPTIDE TRANSPORT SYSTEM PERMEASE PROTEIN APPC"/>
    <property type="match status" value="1"/>
</dbReference>
<keyword evidence="6" id="KW-0653">Protein transport</keyword>
<evidence type="ECO:0000256" key="8">
    <source>
        <dbReference type="ARBA" id="ARBA00023136"/>
    </source>
</evidence>
<dbReference type="Pfam" id="PF00528">
    <property type="entry name" value="BPD_transp_1"/>
    <property type="match status" value="1"/>
</dbReference>
<keyword evidence="8 10" id="KW-0472">Membrane</keyword>
<evidence type="ECO:0000256" key="3">
    <source>
        <dbReference type="ARBA" id="ARBA00022475"/>
    </source>
</evidence>
<accession>A0A6B1D730</accession>
<evidence type="ECO:0000256" key="9">
    <source>
        <dbReference type="ARBA" id="ARBA00024202"/>
    </source>
</evidence>
<keyword evidence="4 10" id="KW-0812">Transmembrane</keyword>
<evidence type="ECO:0000256" key="5">
    <source>
        <dbReference type="ARBA" id="ARBA00022856"/>
    </source>
</evidence>
<reference evidence="13" key="1">
    <citation type="submission" date="2019-09" db="EMBL/GenBank/DDBJ databases">
        <title>Characterisation of the sponge microbiome using genome-centric metagenomics.</title>
        <authorList>
            <person name="Engelberts J.P."/>
            <person name="Robbins S.J."/>
            <person name="De Goeij J.M."/>
            <person name="Aranda M."/>
            <person name="Bell S.C."/>
            <person name="Webster N.S."/>
        </authorList>
    </citation>
    <scope>NUCLEOTIDE SEQUENCE</scope>
    <source>
        <strain evidence="13">SB0661_bin_32</strain>
    </source>
</reference>
<keyword evidence="2 10" id="KW-0813">Transport</keyword>
<name>A0A6B1D730_9CHLR</name>
<evidence type="ECO:0000259" key="12">
    <source>
        <dbReference type="PROSITE" id="PS50928"/>
    </source>
</evidence>
<feature type="transmembrane region" description="Helical" evidence="10">
    <location>
        <begin position="189"/>
        <end position="209"/>
    </location>
</feature>
<dbReference type="GO" id="GO:0005886">
    <property type="term" value="C:plasma membrane"/>
    <property type="evidence" value="ECO:0007669"/>
    <property type="project" value="UniProtKB-SubCell"/>
</dbReference>
<organism evidence="13">
    <name type="scientific">Caldilineaceae bacterium SB0661_bin_32</name>
    <dbReference type="NCBI Taxonomy" id="2605255"/>
    <lineage>
        <taxon>Bacteria</taxon>
        <taxon>Bacillati</taxon>
        <taxon>Chloroflexota</taxon>
        <taxon>Caldilineae</taxon>
        <taxon>Caldilineales</taxon>
        <taxon>Caldilineaceae</taxon>
    </lineage>
</organism>
<evidence type="ECO:0000256" key="11">
    <source>
        <dbReference type="SAM" id="MobiDB-lite"/>
    </source>
</evidence>
<evidence type="ECO:0000313" key="13">
    <source>
        <dbReference type="EMBL" id="MYC94967.1"/>
    </source>
</evidence>
<dbReference type="GO" id="GO:0015833">
    <property type="term" value="P:peptide transport"/>
    <property type="evidence" value="ECO:0007669"/>
    <property type="project" value="UniProtKB-KW"/>
</dbReference>
<dbReference type="InterPro" id="IPR000515">
    <property type="entry name" value="MetI-like"/>
</dbReference>
<keyword evidence="5" id="KW-0571">Peptide transport</keyword>
<feature type="transmembrane region" description="Helical" evidence="10">
    <location>
        <begin position="149"/>
        <end position="169"/>
    </location>
</feature>
<dbReference type="SUPFAM" id="SSF161098">
    <property type="entry name" value="MetI-like"/>
    <property type="match status" value="1"/>
</dbReference>
<sequence length="337" mass="36741">MTNQPSKQEAEQSSPRARHGLLASELDRPESGPRGLWSDAFRRLLRNRLSLIGLIIVLFTYATALAGPYLAPYDHLDQDLEQIGMPPSAEHWLGTDDVGRDYFSRLLHAMRTAVLISILVPLLTLVIGVTLGTVSAYSGRAVDNTIMRLADVVMTIPTILFAALINASIAEPLEALMAALQDQTGWRFLTNTVYVDYLIVFSALSLISWPGEARLIRGQILSLREQDYVLAARSLGATNRQIMLRHLVPNSLGPVIVSFTFSMSSAMILEASLSYLGIGIQPPGASLGSMINRSMPSWRTWPHLIAIPAIVLGIVTLAINFLGDGLNDALNPRQSGS</sequence>
<dbReference type="CDD" id="cd06261">
    <property type="entry name" value="TM_PBP2"/>
    <property type="match status" value="1"/>
</dbReference>
<dbReference type="GO" id="GO:0015031">
    <property type="term" value="P:protein transport"/>
    <property type="evidence" value="ECO:0007669"/>
    <property type="project" value="UniProtKB-KW"/>
</dbReference>
<keyword evidence="7 10" id="KW-1133">Transmembrane helix</keyword>
<feature type="transmembrane region" description="Helical" evidence="10">
    <location>
        <begin position="300"/>
        <end position="323"/>
    </location>
</feature>
<dbReference type="Gene3D" id="1.10.3720.10">
    <property type="entry name" value="MetI-like"/>
    <property type="match status" value="1"/>
</dbReference>
<feature type="domain" description="ABC transmembrane type-1" evidence="12">
    <location>
        <begin position="110"/>
        <end position="323"/>
    </location>
</feature>
<dbReference type="Pfam" id="PF12911">
    <property type="entry name" value="OppC_N"/>
    <property type="match status" value="1"/>
</dbReference>
<dbReference type="InterPro" id="IPR025966">
    <property type="entry name" value="OppC_N"/>
</dbReference>
<dbReference type="PROSITE" id="PS50928">
    <property type="entry name" value="ABC_TM1"/>
    <property type="match status" value="1"/>
</dbReference>
<evidence type="ECO:0000256" key="1">
    <source>
        <dbReference type="ARBA" id="ARBA00004651"/>
    </source>
</evidence>
<evidence type="ECO:0000256" key="6">
    <source>
        <dbReference type="ARBA" id="ARBA00022927"/>
    </source>
</evidence>
<evidence type="ECO:0000256" key="4">
    <source>
        <dbReference type="ARBA" id="ARBA00022692"/>
    </source>
</evidence>
<dbReference type="PANTHER" id="PTHR43386:SF24">
    <property type="entry name" value="OLIGOPEPTIDE TRANSPORT SYSTEM PERMEASE PROTEIN AMID"/>
    <property type="match status" value="1"/>
</dbReference>
<dbReference type="AlphaFoldDB" id="A0A6B1D730"/>
<comment type="similarity">
    <text evidence="9">Belongs to the binding-protein-dependent transport system permease family. OppBC subfamily.</text>
</comment>
<evidence type="ECO:0000256" key="10">
    <source>
        <dbReference type="RuleBase" id="RU363032"/>
    </source>
</evidence>
<gene>
    <name evidence="13" type="ORF">F4X14_08340</name>
</gene>
<feature type="region of interest" description="Disordered" evidence="11">
    <location>
        <begin position="1"/>
        <end position="32"/>
    </location>
</feature>
<feature type="transmembrane region" description="Helical" evidence="10">
    <location>
        <begin position="252"/>
        <end position="280"/>
    </location>
</feature>
<protein>
    <submittedName>
        <fullName evidence="13">ABC transporter permease</fullName>
    </submittedName>
</protein>
<comment type="subcellular location">
    <subcellularLocation>
        <location evidence="1 10">Cell membrane</location>
        <topology evidence="1 10">Multi-pass membrane protein</topology>
    </subcellularLocation>
</comment>
<keyword evidence="3" id="KW-1003">Cell membrane</keyword>
<dbReference type="InterPro" id="IPR050366">
    <property type="entry name" value="BP-dependent_transpt_permease"/>
</dbReference>
<evidence type="ECO:0000256" key="2">
    <source>
        <dbReference type="ARBA" id="ARBA00022448"/>
    </source>
</evidence>
<feature type="compositionally biased region" description="Polar residues" evidence="11">
    <location>
        <begin position="1"/>
        <end position="15"/>
    </location>
</feature>
<evidence type="ECO:0000256" key="7">
    <source>
        <dbReference type="ARBA" id="ARBA00022989"/>
    </source>
</evidence>
<feature type="transmembrane region" description="Helical" evidence="10">
    <location>
        <begin position="113"/>
        <end position="137"/>
    </location>
</feature>
<feature type="transmembrane region" description="Helical" evidence="10">
    <location>
        <begin position="51"/>
        <end position="71"/>
    </location>
</feature>
<dbReference type="GO" id="GO:0055085">
    <property type="term" value="P:transmembrane transport"/>
    <property type="evidence" value="ECO:0007669"/>
    <property type="project" value="InterPro"/>
</dbReference>